<dbReference type="STRING" id="1601833.SAMN05518684_110124"/>
<dbReference type="Pfam" id="PF01569">
    <property type="entry name" value="PAP2"/>
    <property type="match status" value="1"/>
</dbReference>
<keyword evidence="4" id="KW-1185">Reference proteome</keyword>
<dbReference type="PANTHER" id="PTHR34599">
    <property type="entry name" value="PEROXIDASE-RELATED"/>
    <property type="match status" value="1"/>
</dbReference>
<dbReference type="Gene3D" id="1.10.606.20">
    <property type="match status" value="1"/>
</dbReference>
<dbReference type="CDD" id="cd03398">
    <property type="entry name" value="PAP2_haloperoxidase"/>
    <property type="match status" value="1"/>
</dbReference>
<dbReference type="EMBL" id="FOGT01000010">
    <property type="protein sequence ID" value="SES19819.1"/>
    <property type="molecule type" value="Genomic_DNA"/>
</dbReference>
<feature type="compositionally biased region" description="Pro residues" evidence="1">
    <location>
        <begin position="257"/>
        <end position="269"/>
    </location>
</feature>
<proteinExistence type="predicted"/>
<evidence type="ECO:0000313" key="4">
    <source>
        <dbReference type="Proteomes" id="UP000198571"/>
    </source>
</evidence>
<dbReference type="RefSeq" id="WP_177174340.1">
    <property type="nucleotide sequence ID" value="NZ_FOGT01000010.1"/>
</dbReference>
<organism evidence="3 4">
    <name type="scientific">Salipaludibacillus aurantiacus</name>
    <dbReference type="NCBI Taxonomy" id="1601833"/>
    <lineage>
        <taxon>Bacteria</taxon>
        <taxon>Bacillati</taxon>
        <taxon>Bacillota</taxon>
        <taxon>Bacilli</taxon>
        <taxon>Bacillales</taxon>
        <taxon>Bacillaceae</taxon>
    </lineage>
</organism>
<dbReference type="PANTHER" id="PTHR34599:SF1">
    <property type="entry name" value="PHOSPHATIDIC ACID PHOSPHATASE TYPE 2_HALOPEROXIDASE DOMAIN-CONTAINING PROTEIN"/>
    <property type="match status" value="1"/>
</dbReference>
<gene>
    <name evidence="3" type="ORF">SAMN05518684_110124</name>
</gene>
<evidence type="ECO:0000259" key="2">
    <source>
        <dbReference type="Pfam" id="PF01569"/>
    </source>
</evidence>
<dbReference type="SUPFAM" id="SSF48317">
    <property type="entry name" value="Acid phosphatase/Vanadium-dependent haloperoxidase"/>
    <property type="match status" value="1"/>
</dbReference>
<protein>
    <submittedName>
        <fullName evidence="3">PAP2 superfamily protein</fullName>
    </submittedName>
</protein>
<evidence type="ECO:0000313" key="3">
    <source>
        <dbReference type="EMBL" id="SES19819.1"/>
    </source>
</evidence>
<evidence type="ECO:0000256" key="1">
    <source>
        <dbReference type="SAM" id="MobiDB-lite"/>
    </source>
</evidence>
<feature type="compositionally biased region" description="Basic and acidic residues" evidence="1">
    <location>
        <begin position="236"/>
        <end position="254"/>
    </location>
</feature>
<dbReference type="InterPro" id="IPR036938">
    <property type="entry name" value="PAP2/HPO_sf"/>
</dbReference>
<accession>A0A1H9VE36</accession>
<feature type="domain" description="Phosphatidic acid phosphatase type 2/haloperoxidase" evidence="2">
    <location>
        <begin position="134"/>
        <end position="235"/>
    </location>
</feature>
<reference evidence="4" key="1">
    <citation type="submission" date="2016-10" db="EMBL/GenBank/DDBJ databases">
        <authorList>
            <person name="Varghese N."/>
            <person name="Submissions S."/>
        </authorList>
    </citation>
    <scope>NUCLEOTIDE SEQUENCE [LARGE SCALE GENOMIC DNA]</scope>
    <source>
        <strain evidence="4">S9</strain>
    </source>
</reference>
<sequence length="285" mass="32642">MKKKSFKHRYEPPKWSELNEGRLTPLESLAGSWPLFFFRRNQRKQITDLHGRLVSLKIKNPYCIDFKGEELEAVKETLANLTDEQKKIARYYAFGPPTKQITPVIDRLIDTYGVNPPRAARILAVTQSAINDAMIINWRFKYLTDIARPDQVDPDLVPLLETPPFPAYPSGHATAAGCMEGVLGYFFPAEKERLHEIAEENALSRLYAGVHFPADNEEGLRLGRQVADAVVKHVNRQRDARHRPIDDPFTEDRNAVLPPPPYEQLIPFPPAENVSQRPRLYTFPF</sequence>
<dbReference type="InterPro" id="IPR000326">
    <property type="entry name" value="PAP2/HPO"/>
</dbReference>
<feature type="region of interest" description="Disordered" evidence="1">
    <location>
        <begin position="235"/>
        <end position="269"/>
    </location>
</feature>
<dbReference type="InterPro" id="IPR052559">
    <property type="entry name" value="V-haloperoxidase"/>
</dbReference>
<dbReference type="AlphaFoldDB" id="A0A1H9VE36"/>
<name>A0A1H9VE36_9BACI</name>
<dbReference type="Proteomes" id="UP000198571">
    <property type="component" value="Unassembled WGS sequence"/>
</dbReference>